<dbReference type="HOGENOM" id="CLU_953133_0_0_1"/>
<name>A0A067M4M9_BOTB1</name>
<organism evidence="2 3">
    <name type="scientific">Botryobasidium botryosum (strain FD-172 SS1)</name>
    <dbReference type="NCBI Taxonomy" id="930990"/>
    <lineage>
        <taxon>Eukaryota</taxon>
        <taxon>Fungi</taxon>
        <taxon>Dikarya</taxon>
        <taxon>Basidiomycota</taxon>
        <taxon>Agaricomycotina</taxon>
        <taxon>Agaricomycetes</taxon>
        <taxon>Cantharellales</taxon>
        <taxon>Botryobasidiaceae</taxon>
        <taxon>Botryobasidium</taxon>
    </lineage>
</organism>
<feature type="region of interest" description="Disordered" evidence="1">
    <location>
        <begin position="121"/>
        <end position="183"/>
    </location>
</feature>
<feature type="compositionally biased region" description="Basic and acidic residues" evidence="1">
    <location>
        <begin position="121"/>
        <end position="145"/>
    </location>
</feature>
<evidence type="ECO:0000256" key="1">
    <source>
        <dbReference type="SAM" id="MobiDB-lite"/>
    </source>
</evidence>
<dbReference type="InParanoid" id="A0A067M4M9"/>
<dbReference type="Proteomes" id="UP000027195">
    <property type="component" value="Unassembled WGS sequence"/>
</dbReference>
<dbReference type="EMBL" id="KL198132">
    <property type="protein sequence ID" value="KDQ06541.1"/>
    <property type="molecule type" value="Genomic_DNA"/>
</dbReference>
<evidence type="ECO:0000313" key="2">
    <source>
        <dbReference type="EMBL" id="KDQ06541.1"/>
    </source>
</evidence>
<evidence type="ECO:0000313" key="3">
    <source>
        <dbReference type="Proteomes" id="UP000027195"/>
    </source>
</evidence>
<gene>
    <name evidence="2" type="ORF">BOTBODRAFT_181515</name>
</gene>
<reference evidence="3" key="1">
    <citation type="journal article" date="2014" name="Proc. Natl. Acad. Sci. U.S.A.">
        <title>Extensive sampling of basidiomycete genomes demonstrates inadequacy of the white-rot/brown-rot paradigm for wood decay fungi.</title>
        <authorList>
            <person name="Riley R."/>
            <person name="Salamov A.A."/>
            <person name="Brown D.W."/>
            <person name="Nagy L.G."/>
            <person name="Floudas D."/>
            <person name="Held B.W."/>
            <person name="Levasseur A."/>
            <person name="Lombard V."/>
            <person name="Morin E."/>
            <person name="Otillar R."/>
            <person name="Lindquist E.A."/>
            <person name="Sun H."/>
            <person name="LaButti K.M."/>
            <person name="Schmutz J."/>
            <person name="Jabbour D."/>
            <person name="Luo H."/>
            <person name="Baker S.E."/>
            <person name="Pisabarro A.G."/>
            <person name="Walton J.D."/>
            <person name="Blanchette R.A."/>
            <person name="Henrissat B."/>
            <person name="Martin F."/>
            <person name="Cullen D."/>
            <person name="Hibbett D.S."/>
            <person name="Grigoriev I.V."/>
        </authorList>
    </citation>
    <scope>NUCLEOTIDE SEQUENCE [LARGE SCALE GENOMIC DNA]</scope>
    <source>
        <strain evidence="3">FD-172 SS1</strain>
    </source>
</reference>
<proteinExistence type="predicted"/>
<dbReference type="AlphaFoldDB" id="A0A067M4M9"/>
<protein>
    <submittedName>
        <fullName evidence="2">Uncharacterized protein</fullName>
    </submittedName>
</protein>
<accession>A0A067M4M9</accession>
<sequence>MAMARVSPPFCVPVASPSPSRAPAALPHSHFPGHASVFIAALVPPQPPHLPYCIPTFSLHPRRLRHNSPPPSSRPYVHLVVPVTIAALSPPLSLNPYYFFVLIQAAPRKRRRPAAQIRVFGHERGSNNHDSNSKTHLPESPHNREPPSQSRELLVGSRASGVQTIGPPVEPHAHKTRYSAPNPRQRLTLCPHRVRSRYMTATVPIHSIASPSPPSPLSHLHWFAVLSVQSPSLTTPYRVPIVPVASIANMAFRIAAIPTASLSLLPRLRPSCPHFCRLTSPSHLSCIFLLTK</sequence>
<keyword evidence="3" id="KW-1185">Reference proteome</keyword>